<keyword evidence="2" id="KW-1185">Reference proteome</keyword>
<sequence length="121" mass="13529">MEKKMWWGTEEEESCGKALSCALEEEEGVVEGEAFVAKNIKCQGEAWKWPLKGLLLWKHLDASNMSETSDPAQEGFFCDGKFESSAFLKDTRVFEGNSFRGNGAGQSYARLILKVKPPSEE</sequence>
<dbReference type="EMBL" id="SWJQ01000105">
    <property type="protein sequence ID" value="TRZ22076.1"/>
    <property type="molecule type" value="Genomic_DNA"/>
</dbReference>
<gene>
    <name evidence="1" type="ORF">HGM15179_004980</name>
</gene>
<evidence type="ECO:0000313" key="2">
    <source>
        <dbReference type="Proteomes" id="UP000796761"/>
    </source>
</evidence>
<name>A0A8K1GQJ4_9PASS</name>
<proteinExistence type="predicted"/>
<organism evidence="1 2">
    <name type="scientific">Zosterops borbonicus</name>
    <dbReference type="NCBI Taxonomy" id="364589"/>
    <lineage>
        <taxon>Eukaryota</taxon>
        <taxon>Metazoa</taxon>
        <taxon>Chordata</taxon>
        <taxon>Craniata</taxon>
        <taxon>Vertebrata</taxon>
        <taxon>Euteleostomi</taxon>
        <taxon>Archelosauria</taxon>
        <taxon>Archosauria</taxon>
        <taxon>Dinosauria</taxon>
        <taxon>Saurischia</taxon>
        <taxon>Theropoda</taxon>
        <taxon>Coelurosauria</taxon>
        <taxon>Aves</taxon>
        <taxon>Neognathae</taxon>
        <taxon>Neoaves</taxon>
        <taxon>Telluraves</taxon>
        <taxon>Australaves</taxon>
        <taxon>Passeriformes</taxon>
        <taxon>Sylvioidea</taxon>
        <taxon>Zosteropidae</taxon>
        <taxon>Zosterops</taxon>
    </lineage>
</organism>
<evidence type="ECO:0000313" key="1">
    <source>
        <dbReference type="EMBL" id="TRZ22076.1"/>
    </source>
</evidence>
<reference evidence="1" key="1">
    <citation type="submission" date="2019-04" db="EMBL/GenBank/DDBJ databases">
        <title>Genome assembly of Zosterops borbonicus 15179.</title>
        <authorList>
            <person name="Leroy T."/>
            <person name="Anselmetti Y."/>
            <person name="Tilak M.-K."/>
            <person name="Nabholz B."/>
        </authorList>
    </citation>
    <scope>NUCLEOTIDE SEQUENCE</scope>
    <source>
        <strain evidence="1">HGM_15179</strain>
        <tissue evidence="1">Muscle</tissue>
    </source>
</reference>
<dbReference type="Proteomes" id="UP000796761">
    <property type="component" value="Unassembled WGS sequence"/>
</dbReference>
<accession>A0A8K1GQJ4</accession>
<protein>
    <submittedName>
        <fullName evidence="1">Uncharacterized protein</fullName>
    </submittedName>
</protein>
<comment type="caution">
    <text evidence="1">The sequence shown here is derived from an EMBL/GenBank/DDBJ whole genome shotgun (WGS) entry which is preliminary data.</text>
</comment>
<dbReference type="AlphaFoldDB" id="A0A8K1GQJ4"/>